<name>D2ZWC4_NEIM2</name>
<gene>
    <name evidence="1" type="ORF">NEIMUCOT_04917</name>
</gene>
<dbReference type="Proteomes" id="UP000003344">
    <property type="component" value="Unassembled WGS sequence"/>
</dbReference>
<reference evidence="1 2" key="1">
    <citation type="submission" date="2009-10" db="EMBL/GenBank/DDBJ databases">
        <authorList>
            <person name="Weinstock G."/>
            <person name="Sodergren E."/>
            <person name="Clifton S."/>
            <person name="Fulton L."/>
            <person name="Fulton B."/>
            <person name="Courtney L."/>
            <person name="Fronick C."/>
            <person name="Harrison M."/>
            <person name="Strong C."/>
            <person name="Farmer C."/>
            <person name="Delahaunty K."/>
            <person name="Markovic C."/>
            <person name="Hall O."/>
            <person name="Minx P."/>
            <person name="Tomlinson C."/>
            <person name="Mitreva M."/>
            <person name="Nelson J."/>
            <person name="Hou S."/>
            <person name="Wollam A."/>
            <person name="Pepin K.H."/>
            <person name="Johnson M."/>
            <person name="Bhonagiri V."/>
            <person name="Nash W.E."/>
            <person name="Warren W."/>
            <person name="Chinwalla A."/>
            <person name="Mardis E.R."/>
            <person name="Wilson R.K."/>
        </authorList>
    </citation>
    <scope>NUCLEOTIDE SEQUENCE [LARGE SCALE GENOMIC DNA]</scope>
    <source>
        <strain evidence="2">ATCC 25996 / DSM 4631 / NCTC 10774 / M26</strain>
    </source>
</reference>
<evidence type="ECO:0000313" key="2">
    <source>
        <dbReference type="Proteomes" id="UP000003344"/>
    </source>
</evidence>
<proteinExistence type="predicted"/>
<comment type="caution">
    <text evidence="1">The sequence shown here is derived from an EMBL/GenBank/DDBJ whole genome shotgun (WGS) entry which is preliminary data.</text>
</comment>
<protein>
    <submittedName>
        <fullName evidence="1">Uncharacterized protein</fullName>
    </submittedName>
</protein>
<dbReference type="AlphaFoldDB" id="D2ZWC4"/>
<accession>D2ZWC4</accession>
<sequence length="71" mass="8148">MGSTHDINARITAKFKLWTTGSRTRPTLLINFQAPINLIKRSSENRNFSFQTTFLLINLLILKKNKFPLVG</sequence>
<evidence type="ECO:0000313" key="1">
    <source>
        <dbReference type="EMBL" id="EFC88538.1"/>
    </source>
</evidence>
<organism evidence="1 2">
    <name type="scientific">Neisseria mucosa (strain ATCC 25996 / DSM 4631 / NCTC 10774 / M26)</name>
    <dbReference type="NCBI Taxonomy" id="546266"/>
    <lineage>
        <taxon>Bacteria</taxon>
        <taxon>Pseudomonadati</taxon>
        <taxon>Pseudomonadota</taxon>
        <taxon>Betaproteobacteria</taxon>
        <taxon>Neisseriales</taxon>
        <taxon>Neisseriaceae</taxon>
        <taxon>Neisseria</taxon>
    </lineage>
</organism>
<dbReference type="EMBL" id="ACDX02000007">
    <property type="protein sequence ID" value="EFC88538.1"/>
    <property type="molecule type" value="Genomic_DNA"/>
</dbReference>